<reference evidence="1" key="1">
    <citation type="submission" date="2021-02" db="EMBL/GenBank/DDBJ databases">
        <authorList>
            <person name="Han P."/>
        </authorList>
    </citation>
    <scope>NUCLEOTIDE SEQUENCE</scope>
    <source>
        <strain evidence="1">Nitrosomonas nitrosa 18-3D</strain>
    </source>
</reference>
<dbReference type="Proteomes" id="UP000601736">
    <property type="component" value="Unassembled WGS sequence"/>
</dbReference>
<proteinExistence type="predicted"/>
<dbReference type="AlphaFoldDB" id="A0A8H8YZ03"/>
<dbReference type="EMBL" id="CAJNAP010000012">
    <property type="protein sequence ID" value="CAE6502738.1"/>
    <property type="molecule type" value="Genomic_DNA"/>
</dbReference>
<organism evidence="1 2">
    <name type="scientific">Nitrosomonas nitrosa</name>
    <dbReference type="NCBI Taxonomy" id="52442"/>
    <lineage>
        <taxon>Bacteria</taxon>
        <taxon>Pseudomonadati</taxon>
        <taxon>Pseudomonadota</taxon>
        <taxon>Betaproteobacteria</taxon>
        <taxon>Nitrosomonadales</taxon>
        <taxon>Nitrosomonadaceae</taxon>
        <taxon>Nitrosomonas</taxon>
    </lineage>
</organism>
<name>A0A8H8YZ03_9PROT</name>
<accession>A0A8H8YZ03</accession>
<gene>
    <name evidence="1" type="ORF">NMYAN_20254</name>
</gene>
<dbReference type="AntiFam" id="ANF00270">
    <property type="entry name" value="Translation of CRISPR region"/>
</dbReference>
<evidence type="ECO:0000313" key="2">
    <source>
        <dbReference type="Proteomes" id="UP000601736"/>
    </source>
</evidence>
<evidence type="ECO:0000313" key="1">
    <source>
        <dbReference type="EMBL" id="CAE6502738.1"/>
    </source>
</evidence>
<sequence>MRFIGFLSCLCGSELTGYSRSRTCQFLSCLCGSELSRLIAIIRSSVSKLPVRQRTEVYELTEAAYVSKLPVRQRTGHVGNAIFF</sequence>
<protein>
    <submittedName>
        <fullName evidence="1">Uncharacterized protein</fullName>
    </submittedName>
</protein>
<comment type="caution">
    <text evidence="1">The sequence shown here is derived from an EMBL/GenBank/DDBJ whole genome shotgun (WGS) entry which is preliminary data.</text>
</comment>